<gene>
    <name evidence="1" type="ORF">AS202_07750</name>
</gene>
<reference evidence="1 2" key="1">
    <citation type="journal article" date="2016" name="J. Zhejiang Univ. Sci. B">
        <title>Antibiotic resistance mechanisms of Myroides sp.</title>
        <authorList>
            <person name="Hu S."/>
            <person name="Yuan S."/>
            <person name="Qu H."/>
            <person name="Jiang T."/>
            <person name="Zhou Y."/>
            <person name="Wang M."/>
            <person name="Ming D."/>
        </authorList>
    </citation>
    <scope>NUCLEOTIDE SEQUENCE [LARGE SCALE GENOMIC DNA]</scope>
    <source>
        <strain evidence="1 2">PR63039</strain>
    </source>
</reference>
<organism evidence="1 2">
    <name type="scientific">Myroides odoratimimus</name>
    <dbReference type="NCBI Taxonomy" id="76832"/>
    <lineage>
        <taxon>Bacteria</taxon>
        <taxon>Pseudomonadati</taxon>
        <taxon>Bacteroidota</taxon>
        <taxon>Flavobacteriia</taxon>
        <taxon>Flavobacteriales</taxon>
        <taxon>Flavobacteriaceae</taxon>
        <taxon>Myroides</taxon>
    </lineage>
</organism>
<dbReference type="KEGG" id="mod:AS202_07750"/>
<dbReference type="AlphaFoldDB" id="A0AAI8G4K0"/>
<proteinExistence type="predicted"/>
<dbReference type="GeneID" id="66974692"/>
<dbReference type="Proteomes" id="UP000069030">
    <property type="component" value="Chromosome"/>
</dbReference>
<dbReference type="EMBL" id="CP013690">
    <property type="protein sequence ID" value="ALU26045.1"/>
    <property type="molecule type" value="Genomic_DNA"/>
</dbReference>
<accession>A0AAI8G4K0</accession>
<sequence>MDIKYFAPFLNYIFYDKLNINYKSLDKQELSPRFFSALAQIEKNKPSLYILEKVDLAFKQLEKEKIQDDMYLYLSTKVDIVLESFFTKIAFQNEVNKYDLESEQINALQTHYNFLAYTFFSMIILQFNYQNSTLTIQEFLIVLQQAQNHKTMWE</sequence>
<evidence type="ECO:0000313" key="1">
    <source>
        <dbReference type="EMBL" id="ALU26045.1"/>
    </source>
</evidence>
<evidence type="ECO:0000313" key="2">
    <source>
        <dbReference type="Proteomes" id="UP000069030"/>
    </source>
</evidence>
<protein>
    <submittedName>
        <fullName evidence="1">Uncharacterized protein</fullName>
    </submittedName>
</protein>
<dbReference type="RefSeq" id="WP_058699242.1">
    <property type="nucleotide sequence ID" value="NZ_CP013690.1"/>
</dbReference>
<name>A0AAI8G4K0_9FLAO</name>